<reference evidence="3" key="1">
    <citation type="submission" date="2023-06" db="EMBL/GenBank/DDBJ databases">
        <title>Genome-scale phylogeny and comparative genomics of the fungal order Sordariales.</title>
        <authorList>
            <consortium name="Lawrence Berkeley National Laboratory"/>
            <person name="Hensen N."/>
            <person name="Bonometti L."/>
            <person name="Westerberg I."/>
            <person name="Brannstrom I.O."/>
            <person name="Guillou S."/>
            <person name="Cros-Aarteil S."/>
            <person name="Calhoun S."/>
            <person name="Haridas S."/>
            <person name="Kuo A."/>
            <person name="Mondo S."/>
            <person name="Pangilinan J."/>
            <person name="Riley R."/>
            <person name="Labutti K."/>
            <person name="Andreopoulos B."/>
            <person name="Lipzen A."/>
            <person name="Chen C."/>
            <person name="Yanf M."/>
            <person name="Daum C."/>
            <person name="Ng V."/>
            <person name="Clum A."/>
            <person name="Steindorff A."/>
            <person name="Ohm R."/>
            <person name="Martin F."/>
            <person name="Silar P."/>
            <person name="Natvig D."/>
            <person name="Lalanne C."/>
            <person name="Gautier V."/>
            <person name="Ament-Velasquez S.L."/>
            <person name="Kruys A."/>
            <person name="Hutchinson M.I."/>
            <person name="Powell A.J."/>
            <person name="Barry K."/>
            <person name="Miller A.N."/>
            <person name="Grigoriev I.V."/>
            <person name="Debuchy R."/>
            <person name="Gladieux P."/>
            <person name="Thoren M.H."/>
            <person name="Johannesson H."/>
        </authorList>
    </citation>
    <scope>NUCLEOTIDE SEQUENCE</scope>
    <source>
        <strain evidence="3">SMH4607-1</strain>
    </source>
</reference>
<comment type="caution">
    <text evidence="3">The sequence shown here is derived from an EMBL/GenBank/DDBJ whole genome shotgun (WGS) entry which is preliminary data.</text>
</comment>
<dbReference type="Proteomes" id="UP001172102">
    <property type="component" value="Unassembled WGS sequence"/>
</dbReference>
<evidence type="ECO:0000256" key="2">
    <source>
        <dbReference type="SAM" id="SignalP"/>
    </source>
</evidence>
<dbReference type="AlphaFoldDB" id="A0AA40A192"/>
<accession>A0AA40A192</accession>
<feature type="compositionally biased region" description="Polar residues" evidence="1">
    <location>
        <begin position="52"/>
        <end position="67"/>
    </location>
</feature>
<evidence type="ECO:0000313" key="4">
    <source>
        <dbReference type="Proteomes" id="UP001172102"/>
    </source>
</evidence>
<name>A0AA40A192_9PEZI</name>
<sequence length="110" mass="12453">MTFPVGMVVCACLSGCFGLWRGGMAERRNKRRARMCASFRSWQNKRAEGNVQPPSRTGGQQRKSMSSCGWFRSNDLRVMSPARFRFATQLVAVEPVERSVRIWILVCCCG</sequence>
<feature type="chain" id="PRO_5041390136" description="Secreted protein" evidence="2">
    <location>
        <begin position="26"/>
        <end position="110"/>
    </location>
</feature>
<evidence type="ECO:0000256" key="1">
    <source>
        <dbReference type="SAM" id="MobiDB-lite"/>
    </source>
</evidence>
<dbReference type="EMBL" id="JAUKUA010000006">
    <property type="protein sequence ID" value="KAK0707447.1"/>
    <property type="molecule type" value="Genomic_DNA"/>
</dbReference>
<feature type="region of interest" description="Disordered" evidence="1">
    <location>
        <begin position="46"/>
        <end position="67"/>
    </location>
</feature>
<evidence type="ECO:0000313" key="3">
    <source>
        <dbReference type="EMBL" id="KAK0707447.1"/>
    </source>
</evidence>
<evidence type="ECO:0008006" key="5">
    <source>
        <dbReference type="Google" id="ProtNLM"/>
    </source>
</evidence>
<keyword evidence="4" id="KW-1185">Reference proteome</keyword>
<protein>
    <recommendedName>
        <fullName evidence="5">Secreted protein</fullName>
    </recommendedName>
</protein>
<organism evidence="3 4">
    <name type="scientific">Lasiosphaeris hirsuta</name>
    <dbReference type="NCBI Taxonomy" id="260670"/>
    <lineage>
        <taxon>Eukaryota</taxon>
        <taxon>Fungi</taxon>
        <taxon>Dikarya</taxon>
        <taxon>Ascomycota</taxon>
        <taxon>Pezizomycotina</taxon>
        <taxon>Sordariomycetes</taxon>
        <taxon>Sordariomycetidae</taxon>
        <taxon>Sordariales</taxon>
        <taxon>Lasiosphaeriaceae</taxon>
        <taxon>Lasiosphaeris</taxon>
    </lineage>
</organism>
<proteinExistence type="predicted"/>
<gene>
    <name evidence="3" type="ORF">B0H67DRAFT_311427</name>
</gene>
<feature type="signal peptide" evidence="2">
    <location>
        <begin position="1"/>
        <end position="25"/>
    </location>
</feature>
<keyword evidence="2" id="KW-0732">Signal</keyword>